<keyword evidence="9" id="KW-1185">Reference proteome</keyword>
<proteinExistence type="predicted"/>
<feature type="region of interest" description="Disordered" evidence="6">
    <location>
        <begin position="158"/>
        <end position="231"/>
    </location>
</feature>
<dbReference type="InterPro" id="IPR036879">
    <property type="entry name" value="TF_MADSbox_sf"/>
</dbReference>
<comment type="subcellular location">
    <subcellularLocation>
        <location evidence="1">Nucleus</location>
    </subcellularLocation>
</comment>
<dbReference type="PANTHER" id="PTHR48019">
    <property type="entry name" value="SERUM RESPONSE FACTOR HOMOLOG"/>
    <property type="match status" value="1"/>
</dbReference>
<dbReference type="PROSITE" id="PS50066">
    <property type="entry name" value="MADS_BOX_2"/>
    <property type="match status" value="1"/>
</dbReference>
<keyword evidence="4" id="KW-0804">Transcription</keyword>
<protein>
    <recommendedName>
        <fullName evidence="7">MADS-box domain-containing protein</fullName>
    </recommendedName>
</protein>
<dbReference type="EMBL" id="CM016556">
    <property type="protein sequence ID" value="TKW12380.1"/>
    <property type="molecule type" value="Genomic_DNA"/>
</dbReference>
<evidence type="ECO:0000256" key="1">
    <source>
        <dbReference type="ARBA" id="ARBA00004123"/>
    </source>
</evidence>
<dbReference type="OMA" id="ILHERMN"/>
<keyword evidence="2" id="KW-0805">Transcription regulation</keyword>
<dbReference type="InterPro" id="IPR002100">
    <property type="entry name" value="TF_MADSbox"/>
</dbReference>
<dbReference type="GO" id="GO:0045944">
    <property type="term" value="P:positive regulation of transcription by RNA polymerase II"/>
    <property type="evidence" value="ECO:0007669"/>
    <property type="project" value="InterPro"/>
</dbReference>
<evidence type="ECO:0000313" key="8">
    <source>
        <dbReference type="EMBL" id="TKW12380.1"/>
    </source>
</evidence>
<dbReference type="SMART" id="SM00432">
    <property type="entry name" value="MADS"/>
    <property type="match status" value="1"/>
</dbReference>
<accession>A0A4U6U988</accession>
<organism evidence="8 9">
    <name type="scientific">Setaria viridis</name>
    <name type="common">Green bristlegrass</name>
    <name type="synonym">Setaria italica subsp. viridis</name>
    <dbReference type="NCBI Taxonomy" id="4556"/>
    <lineage>
        <taxon>Eukaryota</taxon>
        <taxon>Viridiplantae</taxon>
        <taxon>Streptophyta</taxon>
        <taxon>Embryophyta</taxon>
        <taxon>Tracheophyta</taxon>
        <taxon>Spermatophyta</taxon>
        <taxon>Magnoliopsida</taxon>
        <taxon>Liliopsida</taxon>
        <taxon>Poales</taxon>
        <taxon>Poaceae</taxon>
        <taxon>PACMAD clade</taxon>
        <taxon>Panicoideae</taxon>
        <taxon>Panicodae</taxon>
        <taxon>Paniceae</taxon>
        <taxon>Cenchrinae</taxon>
        <taxon>Setaria</taxon>
    </lineage>
</organism>
<keyword evidence="3" id="KW-0238">DNA-binding</keyword>
<dbReference type="SUPFAM" id="SSF55455">
    <property type="entry name" value="SRF-like"/>
    <property type="match status" value="1"/>
</dbReference>
<feature type="domain" description="MADS-box" evidence="7">
    <location>
        <begin position="1"/>
        <end position="51"/>
    </location>
</feature>
<dbReference type="GO" id="GO:0000981">
    <property type="term" value="F:DNA-binding transcription factor activity, RNA polymerase II-specific"/>
    <property type="evidence" value="ECO:0007669"/>
    <property type="project" value="InterPro"/>
</dbReference>
<reference evidence="8" key="1">
    <citation type="submission" date="2019-03" db="EMBL/GenBank/DDBJ databases">
        <title>WGS assembly of Setaria viridis.</title>
        <authorList>
            <person name="Huang P."/>
            <person name="Jenkins J."/>
            <person name="Grimwood J."/>
            <person name="Barry K."/>
            <person name="Healey A."/>
            <person name="Mamidi S."/>
            <person name="Sreedasyam A."/>
            <person name="Shu S."/>
            <person name="Feldman M."/>
            <person name="Wu J."/>
            <person name="Yu Y."/>
            <person name="Chen C."/>
            <person name="Johnson J."/>
            <person name="Rokhsar D."/>
            <person name="Baxter I."/>
            <person name="Schmutz J."/>
            <person name="Brutnell T."/>
            <person name="Kellogg E."/>
        </authorList>
    </citation>
    <scope>NUCLEOTIDE SEQUENCE [LARGE SCALE GENOMIC DNA]</scope>
</reference>
<dbReference type="InterPro" id="IPR050142">
    <property type="entry name" value="MADS-box/MEF2_TF"/>
</dbReference>
<dbReference type="GO" id="GO:0046983">
    <property type="term" value="F:protein dimerization activity"/>
    <property type="evidence" value="ECO:0007669"/>
    <property type="project" value="InterPro"/>
</dbReference>
<dbReference type="Gramene" id="TKW12380">
    <property type="protein sequence ID" value="TKW12380"/>
    <property type="gene ID" value="SEVIR_5G031700v2"/>
</dbReference>
<dbReference type="Gene3D" id="3.40.1810.10">
    <property type="entry name" value="Transcription factor, MADS-box"/>
    <property type="match status" value="1"/>
</dbReference>
<feature type="compositionally biased region" description="Low complexity" evidence="6">
    <location>
        <begin position="180"/>
        <end position="190"/>
    </location>
</feature>
<dbReference type="InterPro" id="IPR033897">
    <property type="entry name" value="SRF-like_MADS-box"/>
</dbReference>
<gene>
    <name evidence="8" type="ORF">SEVIR_5G031700v2</name>
</gene>
<dbReference type="GO" id="GO:0005634">
    <property type="term" value="C:nucleus"/>
    <property type="evidence" value="ECO:0007669"/>
    <property type="project" value="UniProtKB-SubCell"/>
</dbReference>
<feature type="compositionally biased region" description="Low complexity" evidence="6">
    <location>
        <begin position="204"/>
        <end position="223"/>
    </location>
</feature>
<dbReference type="CDD" id="cd00266">
    <property type="entry name" value="MADS_SRF_like"/>
    <property type="match status" value="1"/>
</dbReference>
<dbReference type="Proteomes" id="UP000298652">
    <property type="component" value="Chromosome 5"/>
</dbReference>
<evidence type="ECO:0000313" key="9">
    <source>
        <dbReference type="Proteomes" id="UP000298652"/>
    </source>
</evidence>
<evidence type="ECO:0000256" key="6">
    <source>
        <dbReference type="SAM" id="MobiDB-lite"/>
    </source>
</evidence>
<evidence type="ECO:0000256" key="5">
    <source>
        <dbReference type="ARBA" id="ARBA00023242"/>
    </source>
</evidence>
<evidence type="ECO:0000256" key="3">
    <source>
        <dbReference type="ARBA" id="ARBA00023125"/>
    </source>
</evidence>
<name>A0A4U6U988_SETVI</name>
<dbReference type="AlphaFoldDB" id="A0A4U6U988"/>
<dbReference type="GO" id="GO:0000987">
    <property type="term" value="F:cis-regulatory region sequence-specific DNA binding"/>
    <property type="evidence" value="ECO:0007669"/>
    <property type="project" value="InterPro"/>
</dbReference>
<evidence type="ECO:0000256" key="2">
    <source>
        <dbReference type="ARBA" id="ARBA00023015"/>
    </source>
</evidence>
<keyword evidence="5" id="KW-0539">Nucleus</keyword>
<dbReference type="Pfam" id="PF00319">
    <property type="entry name" value="SRF-TF"/>
    <property type="match status" value="1"/>
</dbReference>
<evidence type="ECO:0000259" key="7">
    <source>
        <dbReference type="PROSITE" id="PS50066"/>
    </source>
</evidence>
<dbReference type="PRINTS" id="PR00404">
    <property type="entry name" value="MADSDOMAIN"/>
</dbReference>
<sequence length="250" mass="27825">MARKKVNLQLITNTLSRRATYKRRCQGLMKKASELAALCGAKACVVVYGESKAQPEVWPSYQEARRLLKKYRDMPEHQRFKKVENQKDFLGSRVTKLRGMVNKSESENNKRESFDILHERMNGGRPGLFGISTEELTRLQKIVSERKSQAKERLLELGAGQGQGAPLEPRVQLLPGSSSQPQDPNTQQPQPQHPPNGAVLGTLPSSAFPGSSGGCASPSSTGGDMMQPYSPGCYSEFPWTWEWSTFPPME</sequence>
<evidence type="ECO:0000256" key="4">
    <source>
        <dbReference type="ARBA" id="ARBA00023163"/>
    </source>
</evidence>